<dbReference type="CDD" id="cd10456">
    <property type="entry name" value="GIY-YIG_UPF0213"/>
    <property type="match status" value="1"/>
</dbReference>
<dbReference type="OrthoDB" id="287318at2"/>
<dbReference type="Gene3D" id="3.40.1440.10">
    <property type="entry name" value="GIY-YIG endonuclease"/>
    <property type="match status" value="1"/>
</dbReference>
<accession>A0A5B8Y720</accession>
<dbReference type="PANTHER" id="PTHR34477:SF1">
    <property type="entry name" value="UPF0213 PROTEIN YHBQ"/>
    <property type="match status" value="1"/>
</dbReference>
<keyword evidence="4" id="KW-1185">Reference proteome</keyword>
<name>A0A4Y6PVU1_PERCE</name>
<comment type="similarity">
    <text evidence="1">Belongs to the UPF0213 family.</text>
</comment>
<gene>
    <name evidence="3" type="ORF">FIV42_17275</name>
</gene>
<dbReference type="SUPFAM" id="SSF82771">
    <property type="entry name" value="GIY-YIG endonuclease"/>
    <property type="match status" value="1"/>
</dbReference>
<evidence type="ECO:0000313" key="4">
    <source>
        <dbReference type="Proteomes" id="UP000315995"/>
    </source>
</evidence>
<accession>A0A4Y6PVU1</accession>
<evidence type="ECO:0000259" key="2">
    <source>
        <dbReference type="PROSITE" id="PS50164"/>
    </source>
</evidence>
<dbReference type="InterPro" id="IPR000305">
    <property type="entry name" value="GIY-YIG_endonuc"/>
</dbReference>
<dbReference type="PROSITE" id="PS50164">
    <property type="entry name" value="GIY_YIG"/>
    <property type="match status" value="1"/>
</dbReference>
<evidence type="ECO:0000256" key="1">
    <source>
        <dbReference type="ARBA" id="ARBA00007435"/>
    </source>
</evidence>
<dbReference type="AlphaFoldDB" id="A0A4Y6PVU1"/>
<organism evidence="3 4">
    <name type="scientific">Persicimonas caeni</name>
    <dbReference type="NCBI Taxonomy" id="2292766"/>
    <lineage>
        <taxon>Bacteria</taxon>
        <taxon>Deltaproteobacteria</taxon>
        <taxon>Bradymonadales</taxon>
        <taxon>Bradymonadaceae</taxon>
        <taxon>Persicimonas</taxon>
    </lineage>
</organism>
<proteinExistence type="inferred from homology"/>
<dbReference type="PANTHER" id="PTHR34477">
    <property type="entry name" value="UPF0213 PROTEIN YHBQ"/>
    <property type="match status" value="1"/>
</dbReference>
<dbReference type="EMBL" id="CP041186">
    <property type="protein sequence ID" value="QDG52428.1"/>
    <property type="molecule type" value="Genomic_DNA"/>
</dbReference>
<reference evidence="3 4" key="1">
    <citation type="submission" date="2019-06" db="EMBL/GenBank/DDBJ databases">
        <title>Persicimonas caeni gen. nov., sp. nov., a predatory bacterium isolated from solar saltern.</title>
        <authorList>
            <person name="Wang S."/>
        </authorList>
    </citation>
    <scope>NUCLEOTIDE SEQUENCE [LARGE SCALE GENOMIC DNA]</scope>
    <source>
        <strain evidence="3 4">YN101</strain>
    </source>
</reference>
<feature type="domain" description="GIY-YIG" evidence="2">
    <location>
        <begin position="16"/>
        <end position="93"/>
    </location>
</feature>
<sequence>MNRANHELPRSGEVSSEWYLYVLECVDETLYTGITTDLERRLHEHNHTAKGAKYTRCRRPVELVASWTYESRSDAASAEWHFKQLTRRQKLRRVEERAAAE</sequence>
<dbReference type="Pfam" id="PF01541">
    <property type="entry name" value="GIY-YIG"/>
    <property type="match status" value="1"/>
</dbReference>
<protein>
    <submittedName>
        <fullName evidence="3">GIY-YIG nuclease family protein</fullName>
    </submittedName>
</protein>
<evidence type="ECO:0000313" key="3">
    <source>
        <dbReference type="EMBL" id="QDG52428.1"/>
    </source>
</evidence>
<dbReference type="InterPro" id="IPR050190">
    <property type="entry name" value="UPF0213_domain"/>
</dbReference>
<dbReference type="InterPro" id="IPR035901">
    <property type="entry name" value="GIY-YIG_endonuc_sf"/>
</dbReference>
<dbReference type="Proteomes" id="UP000315995">
    <property type="component" value="Chromosome"/>
</dbReference>